<protein>
    <recommendedName>
        <fullName evidence="2">Azaphilone pigments biosynthesis cluster protein L N-terminal domain-containing protein</fullName>
    </recommendedName>
</protein>
<gene>
    <name evidence="3" type="ORF">K444DRAFT_696324</name>
</gene>
<accession>A0A2J6SW46</accession>
<reference evidence="3 4" key="1">
    <citation type="submission" date="2016-04" db="EMBL/GenBank/DDBJ databases">
        <title>A degradative enzymes factory behind the ericoid mycorrhizal symbiosis.</title>
        <authorList>
            <consortium name="DOE Joint Genome Institute"/>
            <person name="Martino E."/>
            <person name="Morin E."/>
            <person name="Grelet G."/>
            <person name="Kuo A."/>
            <person name="Kohler A."/>
            <person name="Daghino S."/>
            <person name="Barry K."/>
            <person name="Choi C."/>
            <person name="Cichocki N."/>
            <person name="Clum A."/>
            <person name="Copeland A."/>
            <person name="Hainaut M."/>
            <person name="Haridas S."/>
            <person name="Labutti K."/>
            <person name="Lindquist E."/>
            <person name="Lipzen A."/>
            <person name="Khouja H.-R."/>
            <person name="Murat C."/>
            <person name="Ohm R."/>
            <person name="Olson A."/>
            <person name="Spatafora J."/>
            <person name="Veneault-Fourrey C."/>
            <person name="Henrissat B."/>
            <person name="Grigoriev I."/>
            <person name="Martin F."/>
            <person name="Perotto S."/>
        </authorList>
    </citation>
    <scope>NUCLEOTIDE SEQUENCE [LARGE SCALE GENOMIC DNA]</scope>
    <source>
        <strain evidence="3 4">E</strain>
    </source>
</reference>
<dbReference type="Proteomes" id="UP000235371">
    <property type="component" value="Unassembled WGS sequence"/>
</dbReference>
<evidence type="ECO:0000313" key="3">
    <source>
        <dbReference type="EMBL" id="PMD54995.1"/>
    </source>
</evidence>
<dbReference type="EMBL" id="KZ613856">
    <property type="protein sequence ID" value="PMD54995.1"/>
    <property type="molecule type" value="Genomic_DNA"/>
</dbReference>
<evidence type="ECO:0000259" key="2">
    <source>
        <dbReference type="Pfam" id="PF17111"/>
    </source>
</evidence>
<dbReference type="GeneID" id="36595983"/>
<sequence length="508" mass="56976">MAAPIALAITGTTLSIAANAFKGIRNASKDIQDLTLSIDGLYQVLGLLTTALTYQDTGDIRLPSQMISDLEVLLGTCIELCKDAKRVVGPFIAPDGKSRGGFRNGLKWELFSKSDVKLLQEALATCKITINIAISSLNFVTNSQTKIAIEQIRKDIAILRLCANQQEQQEMQGDLQEASGTFARSSNASGRLSIASYSLPLRSYMAETESLIGSSASEPSESGDMNTVNRDSGHEISAPDQKANEIWYSAWPLQHEELLPDGKAYSIDQDLYPGSSVARLPEMFSANESAMEAPKKGFLRKTEHLTSIEPSSLGDLILVGRINTNLKRPGILTELDFFLFSERLLGLRLMSNHDRPDLHQPNDMSPSVINAFSGFSYRIMFEIEVDRIRELKREPGIFKKEHVTALSYLRKDEKGYDSMEWYFMSKDARKDIMKWKKALEKARDDLKVYINSYITNHALDQLLEHLVKDGVRQVIRLGLRSKSDLLQNLTLYYIREEVVPTKTEKHNK</sequence>
<dbReference type="OrthoDB" id="3547780at2759"/>
<feature type="domain" description="Azaphilone pigments biosynthesis cluster protein L N-terminal" evidence="2">
    <location>
        <begin position="20"/>
        <end position="153"/>
    </location>
</feature>
<proteinExistence type="predicted"/>
<evidence type="ECO:0000256" key="1">
    <source>
        <dbReference type="SAM" id="MobiDB-lite"/>
    </source>
</evidence>
<dbReference type="InterPro" id="IPR031348">
    <property type="entry name" value="PigL_N"/>
</dbReference>
<keyword evidence="4" id="KW-1185">Reference proteome</keyword>
<dbReference type="Pfam" id="PF17111">
    <property type="entry name" value="PigL_N"/>
    <property type="match status" value="1"/>
</dbReference>
<organism evidence="3 4">
    <name type="scientific">Hyaloscypha bicolor E</name>
    <dbReference type="NCBI Taxonomy" id="1095630"/>
    <lineage>
        <taxon>Eukaryota</taxon>
        <taxon>Fungi</taxon>
        <taxon>Dikarya</taxon>
        <taxon>Ascomycota</taxon>
        <taxon>Pezizomycotina</taxon>
        <taxon>Leotiomycetes</taxon>
        <taxon>Helotiales</taxon>
        <taxon>Hyaloscyphaceae</taxon>
        <taxon>Hyaloscypha</taxon>
        <taxon>Hyaloscypha bicolor</taxon>
    </lineage>
</organism>
<name>A0A2J6SW46_9HELO</name>
<dbReference type="RefSeq" id="XP_024731899.1">
    <property type="nucleotide sequence ID" value="XM_024887907.1"/>
</dbReference>
<dbReference type="AlphaFoldDB" id="A0A2J6SW46"/>
<feature type="region of interest" description="Disordered" evidence="1">
    <location>
        <begin position="212"/>
        <end position="236"/>
    </location>
</feature>
<feature type="compositionally biased region" description="Polar residues" evidence="1">
    <location>
        <begin position="212"/>
        <end position="230"/>
    </location>
</feature>
<evidence type="ECO:0000313" key="4">
    <source>
        <dbReference type="Proteomes" id="UP000235371"/>
    </source>
</evidence>
<dbReference type="InParanoid" id="A0A2J6SW46"/>